<reference evidence="4 5" key="1">
    <citation type="submission" date="2014-11" db="EMBL/GenBank/DDBJ databases">
        <authorList>
            <person name="Zhu J."/>
            <person name="Qi W."/>
            <person name="Song R."/>
        </authorList>
    </citation>
    <scope>NUCLEOTIDE SEQUENCE [LARGE SCALE GENOMIC DNA]</scope>
</reference>
<dbReference type="EMBL" id="CDMY01000130">
    <property type="protein sequence ID" value="CEL93026.1"/>
    <property type="molecule type" value="Genomic_DNA"/>
</dbReference>
<dbReference type="InParanoid" id="A0A0G4ECJ5"/>
<gene>
    <name evidence="4" type="ORF">Vbra_3605</name>
</gene>
<evidence type="ECO:0000313" key="5">
    <source>
        <dbReference type="Proteomes" id="UP000041254"/>
    </source>
</evidence>
<organism evidence="4 5">
    <name type="scientific">Vitrella brassicaformis (strain CCMP3155)</name>
    <dbReference type="NCBI Taxonomy" id="1169540"/>
    <lineage>
        <taxon>Eukaryota</taxon>
        <taxon>Sar</taxon>
        <taxon>Alveolata</taxon>
        <taxon>Colpodellida</taxon>
        <taxon>Vitrellaceae</taxon>
        <taxon>Vitrella</taxon>
    </lineage>
</organism>
<name>A0A0G4ECJ5_VITBC</name>
<dbReference type="VEuPathDB" id="CryptoDB:Vbra_3605"/>
<dbReference type="Pfam" id="PF13041">
    <property type="entry name" value="PPR_2"/>
    <property type="match status" value="2"/>
</dbReference>
<dbReference type="Proteomes" id="UP000041254">
    <property type="component" value="Unassembled WGS sequence"/>
</dbReference>
<dbReference type="STRING" id="1169540.A0A0G4ECJ5"/>
<dbReference type="InterPro" id="IPR011990">
    <property type="entry name" value="TPR-like_helical_dom_sf"/>
</dbReference>
<dbReference type="Pfam" id="PF13812">
    <property type="entry name" value="PPR_3"/>
    <property type="match status" value="4"/>
</dbReference>
<dbReference type="Gene3D" id="1.25.40.10">
    <property type="entry name" value="Tetratricopeptide repeat domain"/>
    <property type="match status" value="5"/>
</dbReference>
<evidence type="ECO:0008006" key="6">
    <source>
        <dbReference type="Google" id="ProtNLM"/>
    </source>
</evidence>
<feature type="region of interest" description="Disordered" evidence="3">
    <location>
        <begin position="1258"/>
        <end position="1280"/>
    </location>
</feature>
<evidence type="ECO:0000256" key="2">
    <source>
        <dbReference type="PROSITE-ProRule" id="PRU00708"/>
    </source>
</evidence>
<feature type="repeat" description="PPR" evidence="2">
    <location>
        <begin position="718"/>
        <end position="752"/>
    </location>
</feature>
<dbReference type="PROSITE" id="PS51375">
    <property type="entry name" value="PPR"/>
    <property type="match status" value="6"/>
</dbReference>
<keyword evidence="5" id="KW-1185">Reference proteome</keyword>
<sequence length="1280" mass="142126">MMDWWRFLSGSYSGILTECVQILIITQCCCLALYMCRRMYADETIMAVLSWPLTCLLSLCNRRGAHEPQQPGQKPEARHKDDACAAAASIHGHDQGATSLSNNHDFVARDEVVDMSSGALSLCWVRDGQRLLREGRVEELWRLWNSIATLTTSTGQSMLPSPSFAVEWWILLVNATILQSKKIPTGTGIFLNKDRDSDATGMQFPSGPLDADALRQLLDALTLLLTKRDVCGYLDGGEGGHEAWGVAVLLVNACLKARGDGLCVGWILMHVVSHLITGETPLCPADALLLQVDADVVYRLTITLGNTDRLEFATMVKGISSHRMPPLPPTEHFYESLIKCSINSNEKKMAEEFLKEAGERGVASTRLYQYVIREVTARSGTQIDPSFTVPSPFPPPGFDPIKAAGPEVVRGGRSKDNDGQRTSEGEDTTALLTTPSQPSMDSVSGDTRGSHPMPCEKMYQLVTEAKESDTFTAISKRNLMLKVAMETGDLRKAEMIVQQSWQNNLPLDEYSYYLLVKLYASRKQVRRVEELKQDMLSLKMDLSTPFYISMLELYFATGNMQRVFQTFQEARQSNKASLALYAQLVRNLTYRERLDDAMRWFAEMNERGFANLNICTLLVSKLVEVGRKRDAAKLLCDPRPWLHDPSPSISSFMTLMRCAGQIGEAEKAEGIFQVWESLGRTPDSGMYNCLLDVCIHCRQPHRAIELFERMKEKSVKPSRLTYNIMMRAHYTNGSLDRAFDLLGTMQQEGIEPDVVTYNSLMCGCVKAKQVESAWQLLETMKAQGVSPDSVTYSTLIKGLKIYKHTSSHPGSENEHLTKGFQCLEDMRRQNIMPDEVLFASLMDACVTFGKVDRAEEVFNRMLDAGITPSSIVTYSILIKAYVLSPVTLPRALALKDELEASGLLTDSLIYSNLIWGAVEANADETAVALFQEMQGRRVVGNGRVYNALIKMEGGMGRLDRCMQLVDEMREMGLKADVLTHNLCIDASARCNDMQHARKLLGMMKRDRVRPNATTHLIMCKAYALSGQLDASLSSFAEMRRCITPVNTVDLLAVVDGLLLACARCGDIGMAKTVLSEMSASSIPPSVLTYTALIKAYANAGDGQGVAKVVDSMKQDQAVTPDIHFYESAVQGLVQCGLLKDAMGLFLSLQSTPLGAYVTHSLYATLMDGCIQKQNLELGYHLMTHAAATRIRLPMRLYTALIDAYKRCGLSHSPELHSLISLTQRQEAVSDDRHAEDGAGNVCDQDWWPPIVLTEESHRLSHGGPGNMYTHSGETRGRGRW</sequence>
<dbReference type="PANTHER" id="PTHR47447:SF17">
    <property type="entry name" value="OS12G0638900 PROTEIN"/>
    <property type="match status" value="1"/>
</dbReference>
<feature type="repeat" description="PPR" evidence="2">
    <location>
        <begin position="834"/>
        <end position="868"/>
    </location>
</feature>
<feature type="compositionally biased region" description="Polar residues" evidence="3">
    <location>
        <begin position="430"/>
        <end position="447"/>
    </location>
</feature>
<feature type="region of interest" description="Disordered" evidence="3">
    <location>
        <begin position="399"/>
        <end position="452"/>
    </location>
</feature>
<dbReference type="SUPFAM" id="SSF48452">
    <property type="entry name" value="TPR-like"/>
    <property type="match status" value="1"/>
</dbReference>
<protein>
    <recommendedName>
        <fullName evidence="6">Pentacotripeptide-repeat region of PRORP domain-containing protein</fullName>
    </recommendedName>
</protein>
<evidence type="ECO:0000313" key="4">
    <source>
        <dbReference type="EMBL" id="CEL93026.1"/>
    </source>
</evidence>
<keyword evidence="1" id="KW-0677">Repeat</keyword>
<dbReference type="NCBIfam" id="TIGR00756">
    <property type="entry name" value="PPR"/>
    <property type="match status" value="5"/>
</dbReference>
<feature type="repeat" description="PPR" evidence="2">
    <location>
        <begin position="976"/>
        <end position="1010"/>
    </location>
</feature>
<dbReference type="InterPro" id="IPR002885">
    <property type="entry name" value="PPR_rpt"/>
</dbReference>
<feature type="repeat" description="PPR" evidence="2">
    <location>
        <begin position="683"/>
        <end position="717"/>
    </location>
</feature>
<proteinExistence type="predicted"/>
<feature type="compositionally biased region" description="Basic and acidic residues" evidence="3">
    <location>
        <begin position="413"/>
        <end position="424"/>
    </location>
</feature>
<evidence type="ECO:0000256" key="1">
    <source>
        <dbReference type="ARBA" id="ARBA00022737"/>
    </source>
</evidence>
<dbReference type="OrthoDB" id="185373at2759"/>
<dbReference type="PhylomeDB" id="A0A0G4ECJ5"/>
<dbReference type="AlphaFoldDB" id="A0A0G4ECJ5"/>
<evidence type="ECO:0000256" key="3">
    <source>
        <dbReference type="SAM" id="MobiDB-lite"/>
    </source>
</evidence>
<feature type="repeat" description="PPR" evidence="2">
    <location>
        <begin position="941"/>
        <end position="975"/>
    </location>
</feature>
<accession>A0A0G4ECJ5</accession>
<dbReference type="PANTHER" id="PTHR47447">
    <property type="entry name" value="OS03G0856100 PROTEIN"/>
    <property type="match status" value="1"/>
</dbReference>
<feature type="repeat" description="PPR" evidence="2">
    <location>
        <begin position="753"/>
        <end position="787"/>
    </location>
</feature>